<evidence type="ECO:0000313" key="4">
    <source>
        <dbReference type="EnsemblMetazoa" id="SMAR011098-PA"/>
    </source>
</evidence>
<sequence>MNPLNFEFDFDDDDDDYDYGDKPEESKKSDKTSGAKSDDGRSETTDSELSKLSDRDGQAEEAFTAYRYRICEDERQRNKSLDLPEPPEKIEPWDQYEESYDDEIELTEEIENIPLPVIDPARTQLSYGMEALPKLNREIRGPHLNIRQTALIQLCSYLYNPEHIDRAKKCGIIETLKVMLLETDTLVRIKAAECIKVIASYSFGLQALLSTSILIPLNKLLDDECMAARKNINITICSIATVPQGVRAILHNKLVNRLLNKLRSEKNFIQTIILDTLHLCLQDDVRQALESHAMSIFKEMLDHTYPIIRAKTARVITDLSVFLQGKMLACATHTVPVLIKLLNDDHPLVKAKAASALMMITIITKGKYTALDNKVIETAIPLLPHEKFEVRLNILKIQYLPVLIDG</sequence>
<dbReference type="eggNOG" id="KOG0167">
    <property type="taxonomic scope" value="Eukaryota"/>
</dbReference>
<protein>
    <recommendedName>
        <fullName evidence="6">TOG domain-containing protein</fullName>
    </recommendedName>
</protein>
<reference evidence="4" key="2">
    <citation type="submission" date="2015-02" db="UniProtKB">
        <authorList>
            <consortium name="EnsemblMetazoa"/>
        </authorList>
    </citation>
    <scope>IDENTIFICATION</scope>
</reference>
<keyword evidence="5" id="KW-1185">Reference proteome</keyword>
<dbReference type="InterPro" id="IPR042856">
    <property type="entry name" value="RSP14"/>
</dbReference>
<dbReference type="STRING" id="126957.T1JBF4"/>
<organism evidence="4 5">
    <name type="scientific">Strigamia maritima</name>
    <name type="common">European centipede</name>
    <name type="synonym">Geophilus maritimus</name>
    <dbReference type="NCBI Taxonomy" id="126957"/>
    <lineage>
        <taxon>Eukaryota</taxon>
        <taxon>Metazoa</taxon>
        <taxon>Ecdysozoa</taxon>
        <taxon>Arthropoda</taxon>
        <taxon>Myriapoda</taxon>
        <taxon>Chilopoda</taxon>
        <taxon>Pleurostigmophora</taxon>
        <taxon>Geophilomorpha</taxon>
        <taxon>Linotaeniidae</taxon>
        <taxon>Strigamia</taxon>
    </lineage>
</organism>
<dbReference type="InterPro" id="IPR021133">
    <property type="entry name" value="HEAT_type_2"/>
</dbReference>
<dbReference type="EnsemblMetazoa" id="SMAR011098-RA">
    <property type="protein sequence ID" value="SMAR011098-PA"/>
    <property type="gene ID" value="SMAR011098"/>
</dbReference>
<dbReference type="Gene3D" id="1.25.10.10">
    <property type="entry name" value="Leucine-rich Repeat Variant"/>
    <property type="match status" value="1"/>
</dbReference>
<accession>T1JBF4</accession>
<dbReference type="EMBL" id="JH432010">
    <property type="status" value="NOT_ANNOTATED_CDS"/>
    <property type="molecule type" value="Genomic_DNA"/>
</dbReference>
<evidence type="ECO:0000256" key="3">
    <source>
        <dbReference type="SAM" id="MobiDB-lite"/>
    </source>
</evidence>
<evidence type="ECO:0000256" key="1">
    <source>
        <dbReference type="ARBA" id="ARBA00022737"/>
    </source>
</evidence>
<keyword evidence="1" id="KW-0677">Repeat</keyword>
<dbReference type="Proteomes" id="UP000014500">
    <property type="component" value="Unassembled WGS sequence"/>
</dbReference>
<dbReference type="PhylomeDB" id="T1JBF4"/>
<dbReference type="HOGENOM" id="CLU_678476_0_0_1"/>
<dbReference type="AlphaFoldDB" id="T1JBF4"/>
<dbReference type="InterPro" id="IPR016024">
    <property type="entry name" value="ARM-type_fold"/>
</dbReference>
<evidence type="ECO:0008006" key="6">
    <source>
        <dbReference type="Google" id="ProtNLM"/>
    </source>
</evidence>
<dbReference type="PANTHER" id="PTHR15599">
    <property type="entry name" value="RTDR1"/>
    <property type="match status" value="1"/>
</dbReference>
<feature type="compositionally biased region" description="Basic and acidic residues" evidence="3">
    <location>
        <begin position="19"/>
        <end position="58"/>
    </location>
</feature>
<feature type="region of interest" description="Disordered" evidence="3">
    <location>
        <begin position="1"/>
        <end position="58"/>
    </location>
</feature>
<feature type="repeat" description="HEAT" evidence="2">
    <location>
        <begin position="334"/>
        <end position="370"/>
    </location>
</feature>
<evidence type="ECO:0000256" key="2">
    <source>
        <dbReference type="PROSITE-ProRule" id="PRU00103"/>
    </source>
</evidence>
<dbReference type="InterPro" id="IPR000357">
    <property type="entry name" value="HEAT"/>
</dbReference>
<dbReference type="Pfam" id="PF02985">
    <property type="entry name" value="HEAT"/>
    <property type="match status" value="1"/>
</dbReference>
<name>T1JBF4_STRMM</name>
<dbReference type="SUPFAM" id="SSF48371">
    <property type="entry name" value="ARM repeat"/>
    <property type="match status" value="1"/>
</dbReference>
<dbReference type="InterPro" id="IPR011989">
    <property type="entry name" value="ARM-like"/>
</dbReference>
<feature type="compositionally biased region" description="Acidic residues" evidence="3">
    <location>
        <begin position="8"/>
        <end position="18"/>
    </location>
</feature>
<reference evidence="5" key="1">
    <citation type="submission" date="2011-05" db="EMBL/GenBank/DDBJ databases">
        <authorList>
            <person name="Richards S.R."/>
            <person name="Qu J."/>
            <person name="Jiang H."/>
            <person name="Jhangiani S.N."/>
            <person name="Agravi P."/>
            <person name="Goodspeed R."/>
            <person name="Gross S."/>
            <person name="Mandapat C."/>
            <person name="Jackson L."/>
            <person name="Mathew T."/>
            <person name="Pu L."/>
            <person name="Thornton R."/>
            <person name="Saada N."/>
            <person name="Wilczek-Boney K.B."/>
            <person name="Lee S."/>
            <person name="Kovar C."/>
            <person name="Wu Y."/>
            <person name="Scherer S.E."/>
            <person name="Worley K.C."/>
            <person name="Muzny D.M."/>
            <person name="Gibbs R."/>
        </authorList>
    </citation>
    <scope>NUCLEOTIDE SEQUENCE</scope>
    <source>
        <strain evidence="5">Brora</strain>
    </source>
</reference>
<evidence type="ECO:0000313" key="5">
    <source>
        <dbReference type="Proteomes" id="UP000014500"/>
    </source>
</evidence>
<dbReference type="PROSITE" id="PS50077">
    <property type="entry name" value="HEAT_REPEAT"/>
    <property type="match status" value="1"/>
</dbReference>
<dbReference type="OMA" id="IRYAAAY"/>
<dbReference type="PANTHER" id="PTHR15599:SF1">
    <property type="entry name" value="RADIAL SPOKE HEAD 14 HOMOLOG"/>
    <property type="match status" value="1"/>
</dbReference>
<proteinExistence type="predicted"/>